<feature type="transmembrane region" description="Helical" evidence="1">
    <location>
        <begin position="331"/>
        <end position="350"/>
    </location>
</feature>
<feature type="transmembrane region" description="Helical" evidence="1">
    <location>
        <begin position="362"/>
        <end position="381"/>
    </location>
</feature>
<evidence type="ECO:0000313" key="2">
    <source>
        <dbReference type="EMBL" id="MBE9029097.1"/>
    </source>
</evidence>
<keyword evidence="1" id="KW-0812">Transmembrane</keyword>
<feature type="transmembrane region" description="Helical" evidence="1">
    <location>
        <begin position="173"/>
        <end position="191"/>
    </location>
</feature>
<reference evidence="2" key="1">
    <citation type="submission" date="2020-10" db="EMBL/GenBank/DDBJ databases">
        <authorList>
            <person name="Castelo-Branco R."/>
            <person name="Eusebio N."/>
            <person name="Adriana R."/>
            <person name="Vieira A."/>
            <person name="Brugerolle De Fraissinette N."/>
            <person name="Rezende De Castro R."/>
            <person name="Schneider M.P."/>
            <person name="Vasconcelos V."/>
            <person name="Leao P.N."/>
        </authorList>
    </citation>
    <scope>NUCLEOTIDE SEQUENCE</scope>
    <source>
        <strain evidence="2">LEGE 11480</strain>
    </source>
</reference>
<feature type="transmembrane region" description="Helical" evidence="1">
    <location>
        <begin position="424"/>
        <end position="445"/>
    </location>
</feature>
<feature type="transmembrane region" description="Helical" evidence="1">
    <location>
        <begin position="149"/>
        <end position="167"/>
    </location>
</feature>
<evidence type="ECO:0000256" key="1">
    <source>
        <dbReference type="SAM" id="Phobius"/>
    </source>
</evidence>
<comment type="caution">
    <text evidence="2">The sequence shown here is derived from an EMBL/GenBank/DDBJ whole genome shotgun (WGS) entry which is preliminary data.</text>
</comment>
<feature type="transmembrane region" description="Helical" evidence="1">
    <location>
        <begin position="256"/>
        <end position="277"/>
    </location>
</feature>
<feature type="transmembrane region" description="Helical" evidence="1">
    <location>
        <begin position="119"/>
        <end position="142"/>
    </location>
</feature>
<name>A0A928VK32_9CYAN</name>
<protein>
    <submittedName>
        <fullName evidence="2">Uncharacterized protein</fullName>
    </submittedName>
</protein>
<evidence type="ECO:0000313" key="3">
    <source>
        <dbReference type="Proteomes" id="UP000625316"/>
    </source>
</evidence>
<keyword evidence="1" id="KW-0472">Membrane</keyword>
<accession>A0A928VK32</accession>
<keyword evidence="3" id="KW-1185">Reference proteome</keyword>
<organism evidence="2 3">
    <name type="scientific">Romeriopsis navalis LEGE 11480</name>
    <dbReference type="NCBI Taxonomy" id="2777977"/>
    <lineage>
        <taxon>Bacteria</taxon>
        <taxon>Bacillati</taxon>
        <taxon>Cyanobacteriota</taxon>
        <taxon>Cyanophyceae</taxon>
        <taxon>Leptolyngbyales</taxon>
        <taxon>Leptolyngbyaceae</taxon>
        <taxon>Romeriopsis</taxon>
        <taxon>Romeriopsis navalis</taxon>
    </lineage>
</organism>
<gene>
    <name evidence="2" type="ORF">IQ266_04890</name>
</gene>
<dbReference type="RefSeq" id="WP_264323916.1">
    <property type="nucleotide sequence ID" value="NZ_JADEXQ010000011.1"/>
</dbReference>
<sequence>MVRVARQALALLFWMGLATYLYGSTLTLKPLWSDEFATIVFSLGRSFQAIPINQILDSSDLLAPLQTAPSTSWATVLHRLLTEDTHPPVFFWLNYEWIHVGSRWLPDWFAHASGAPSVWAVRSLSAFCGVLCVPAMFGLAWVTTRSSAVAQLAAGLMAVSPFGLYLAQEARHYSLATLWVILALTSWMTVVRSWQQRLFPSWWVSFAWIGINALGLATHYFFSLIFLAQAMVLLLLLGVDFSTRWQRWPAGAGWGFWSRVGLVAIATAINLLVWLAVWQSISRSELIQWVYTGAQTGWQAWLNPLLNLLVGGITMTVLLPIQSVPPGMGRLAGALTIVCALLIIWGVIRGLRQQWQARQQRLLLWATLASLAGALVGLLYLDYGLGADVTRGFRFNFLYLPSLLLLVAWGLGMDRREVRQRWRWGYAVLLLGLLGSLTVGHNWGYQKVHRPELIASAIVQLEQTIADETAPQTESSTAPILIAAPYRTHAQTTRLMSLAWDLQQRQQPARFYLDQQQCQPTDPIACRQLTAFAQQQIPAQMAYPFRLWLINYNSLDNLSPIGCDRDLQVGVQQVDGFTAQPYRCEKPPQT</sequence>
<dbReference type="Proteomes" id="UP000625316">
    <property type="component" value="Unassembled WGS sequence"/>
</dbReference>
<keyword evidence="1" id="KW-1133">Transmembrane helix</keyword>
<dbReference type="EMBL" id="JADEXQ010000011">
    <property type="protein sequence ID" value="MBE9029097.1"/>
    <property type="molecule type" value="Genomic_DNA"/>
</dbReference>
<dbReference type="AlphaFoldDB" id="A0A928VK32"/>
<feature type="transmembrane region" description="Helical" evidence="1">
    <location>
        <begin position="298"/>
        <end position="319"/>
    </location>
</feature>
<feature type="transmembrane region" description="Helical" evidence="1">
    <location>
        <begin position="393"/>
        <end position="412"/>
    </location>
</feature>
<feature type="transmembrane region" description="Helical" evidence="1">
    <location>
        <begin position="203"/>
        <end position="236"/>
    </location>
</feature>
<proteinExistence type="predicted"/>